<dbReference type="InterPro" id="IPR050766">
    <property type="entry name" value="Bact_Lucif_Oxidored"/>
</dbReference>
<reference evidence="2 3" key="1">
    <citation type="submission" date="2019-06" db="EMBL/GenBank/DDBJ databases">
        <title>Draft genome sequence of Corynebacterium striatum NBRC 15291.</title>
        <authorList>
            <person name="Miura T."/>
            <person name="Furukawa M."/>
            <person name="Shimamura M."/>
            <person name="Ohyama Y."/>
            <person name="Yamazoe A."/>
            <person name="Kawasaki H."/>
        </authorList>
    </citation>
    <scope>NUCLEOTIDE SEQUENCE [LARGE SCALE GENOMIC DNA]</scope>
    <source>
        <strain evidence="2 3">NBRC 15291</strain>
    </source>
</reference>
<gene>
    <name evidence="2" type="ORF">Cst04h_01680</name>
</gene>
<evidence type="ECO:0000313" key="2">
    <source>
        <dbReference type="EMBL" id="GEA41998.1"/>
    </source>
</evidence>
<dbReference type="InterPro" id="IPR011251">
    <property type="entry name" value="Luciferase-like_dom"/>
</dbReference>
<evidence type="ECO:0000313" key="3">
    <source>
        <dbReference type="Proteomes" id="UP000315234"/>
    </source>
</evidence>
<sequence>MKAFGFLSFGHYAFGGQRGPSAEDMAKIHLDLAQAADEIGVNNASFRVHHFVPQASAPMPLLGAVAGSTKHIEVGTGVIDMRYENPLYLAEEAASLNQIARGRVALGVSRGAPEVADRGWESFGYSSEAPNGADLARANFEKFMAAIDGYGMATAAPLENQYPNMYQPGSQLPVFPHSPELRKNIFWGSGTHHTAEQAAKDGVNLMSSTLVSETSAETLGEIQVDQINRFRAAWKEAGHDWTPRVSVSRSIFPIVDGADMQRFGMQATGHDQVGFLPEVGASTFGRTYAAEPDKLIEQLKADPAIMAADTLLITVPTTMGLDVNVRILESFAKHVAPELGWIPNDQGPVTGYEIA</sequence>
<dbReference type="GO" id="GO:0004497">
    <property type="term" value="F:monooxygenase activity"/>
    <property type="evidence" value="ECO:0007669"/>
    <property type="project" value="UniProtKB-KW"/>
</dbReference>
<keyword evidence="2" id="KW-0503">Monooxygenase</keyword>
<organism evidence="2 3">
    <name type="scientific">Corynebacterium striatum</name>
    <dbReference type="NCBI Taxonomy" id="43770"/>
    <lineage>
        <taxon>Bacteria</taxon>
        <taxon>Bacillati</taxon>
        <taxon>Actinomycetota</taxon>
        <taxon>Actinomycetes</taxon>
        <taxon>Mycobacteriales</taxon>
        <taxon>Corynebacteriaceae</taxon>
        <taxon>Corynebacterium</taxon>
    </lineage>
</organism>
<comment type="caution">
    <text evidence="2">The sequence shown here is derived from an EMBL/GenBank/DDBJ whole genome shotgun (WGS) entry which is preliminary data.</text>
</comment>
<dbReference type="SUPFAM" id="SSF51679">
    <property type="entry name" value="Bacterial luciferase-like"/>
    <property type="match status" value="1"/>
</dbReference>
<dbReference type="PANTHER" id="PTHR30137:SF15">
    <property type="entry name" value="BLL6902 PROTEIN"/>
    <property type="match status" value="1"/>
</dbReference>
<dbReference type="InterPro" id="IPR036661">
    <property type="entry name" value="Luciferase-like_sf"/>
</dbReference>
<dbReference type="Gene3D" id="3.20.20.30">
    <property type="entry name" value="Luciferase-like domain"/>
    <property type="match status" value="1"/>
</dbReference>
<dbReference type="PANTHER" id="PTHR30137">
    <property type="entry name" value="LUCIFERASE-LIKE MONOOXYGENASE"/>
    <property type="match status" value="1"/>
</dbReference>
<protein>
    <submittedName>
        <fullName evidence="2">Alkanal monooxygenase</fullName>
    </submittedName>
</protein>
<evidence type="ECO:0000259" key="1">
    <source>
        <dbReference type="Pfam" id="PF00296"/>
    </source>
</evidence>
<proteinExistence type="predicted"/>
<keyword evidence="2" id="KW-0560">Oxidoreductase</keyword>
<dbReference type="GO" id="GO:0005829">
    <property type="term" value="C:cytosol"/>
    <property type="evidence" value="ECO:0007669"/>
    <property type="project" value="TreeGrafter"/>
</dbReference>
<dbReference type="Pfam" id="PF00296">
    <property type="entry name" value="Bac_luciferase"/>
    <property type="match status" value="1"/>
</dbReference>
<dbReference type="Proteomes" id="UP000315234">
    <property type="component" value="Unassembled WGS sequence"/>
</dbReference>
<dbReference type="RefSeq" id="WP_005529742.1">
    <property type="nucleotide sequence ID" value="NZ_BJLD01000001.1"/>
</dbReference>
<feature type="domain" description="Luciferase-like" evidence="1">
    <location>
        <begin position="9"/>
        <end position="256"/>
    </location>
</feature>
<dbReference type="AlphaFoldDB" id="A0AAQ1TXX6"/>
<dbReference type="EMBL" id="BJLD01000001">
    <property type="protein sequence ID" value="GEA41998.1"/>
    <property type="molecule type" value="Genomic_DNA"/>
</dbReference>
<accession>A0AAQ1TXX6</accession>
<name>A0AAQ1TXX6_CORST</name>
<dbReference type="GO" id="GO:0016705">
    <property type="term" value="F:oxidoreductase activity, acting on paired donors, with incorporation or reduction of molecular oxygen"/>
    <property type="evidence" value="ECO:0007669"/>
    <property type="project" value="InterPro"/>
</dbReference>